<accession>G7W0X4</accession>
<reference evidence="1 2" key="3">
    <citation type="journal article" date="2012" name="J. Bacteriol.">
        <title>Genome Sequence of Paenibacillus terrae HPL-003, a Xylanase-Producing Bacterium Isolated from Soil Found in Forest Residue.</title>
        <authorList>
            <person name="Shin S.H."/>
            <person name="Kim S."/>
            <person name="Kim J.Y."/>
            <person name="Song H.Y."/>
            <person name="Cho S.J."/>
            <person name="Kim D.R."/>
            <person name="Lee K.I."/>
            <person name="Lim H.K."/>
            <person name="Park N.J."/>
            <person name="Hwang I.T."/>
            <person name="Yang K.S."/>
        </authorList>
    </citation>
    <scope>NUCLEOTIDE SEQUENCE [LARGE SCALE GENOMIC DNA]</scope>
    <source>
        <strain evidence="1 2">HPL-003</strain>
    </source>
</reference>
<evidence type="ECO:0000313" key="1">
    <source>
        <dbReference type="EMBL" id="AET60301.1"/>
    </source>
</evidence>
<name>G7W0X4_PAETH</name>
<gene>
    <name evidence="1" type="ordered locus">HPL003_17785</name>
</gene>
<dbReference type="HOGENOM" id="CLU_3346795_0_0_9"/>
<dbReference type="Proteomes" id="UP000005876">
    <property type="component" value="Chromosome"/>
</dbReference>
<reference key="2">
    <citation type="submission" date="2011-11" db="EMBL/GenBank/DDBJ databases">
        <authorList>
            <person name="Shin S.H."/>
            <person name="Kim S."/>
            <person name="Kim J.Y."/>
        </authorList>
    </citation>
    <scope>NUCLEOTIDE SEQUENCE</scope>
    <source>
        <strain>HPL-003</strain>
    </source>
</reference>
<reference evidence="2" key="1">
    <citation type="submission" date="2011-11" db="EMBL/GenBank/DDBJ databases">
        <title>Complete sequence of Paenibacillus terrae HPL-003.</title>
        <authorList>
            <person name="Shin S.H."/>
            <person name="Kim S."/>
            <person name="Kim J.Y."/>
        </authorList>
    </citation>
    <scope>NUCLEOTIDE SEQUENCE [LARGE SCALE GENOMIC DNA]</scope>
    <source>
        <strain evidence="2">HPL-003</strain>
    </source>
</reference>
<sequence>MQLIEQARIDSYNSREPVTLVVFSPFDVWHRNNNQYG</sequence>
<proteinExistence type="predicted"/>
<dbReference type="AlphaFoldDB" id="G7W0X4"/>
<protein>
    <submittedName>
        <fullName evidence="1">Uncharacterized protein</fullName>
    </submittedName>
</protein>
<evidence type="ECO:0000313" key="2">
    <source>
        <dbReference type="Proteomes" id="UP000005876"/>
    </source>
</evidence>
<dbReference type="KEGG" id="pta:HPL003_17785"/>
<organism evidence="1 2">
    <name type="scientific">Paenibacillus terrae (strain HPL-003)</name>
    <dbReference type="NCBI Taxonomy" id="985665"/>
    <lineage>
        <taxon>Bacteria</taxon>
        <taxon>Bacillati</taxon>
        <taxon>Bacillota</taxon>
        <taxon>Bacilli</taxon>
        <taxon>Bacillales</taxon>
        <taxon>Paenibacillaceae</taxon>
        <taxon>Paenibacillus</taxon>
    </lineage>
</organism>
<dbReference type="EMBL" id="CP003107">
    <property type="protein sequence ID" value="AET60301.1"/>
    <property type="molecule type" value="Genomic_DNA"/>
</dbReference>